<keyword evidence="1" id="KW-0732">Signal</keyword>
<reference evidence="3" key="1">
    <citation type="submission" date="2022-09" db="EMBL/GenBank/DDBJ databases">
        <title>Novosphingobium sp. Nov., a polycyclic aromatic hydrocarbon-degrading bacterium isolated form mangrove sediments in HongKong.</title>
        <authorList>
            <person name="Hu Z."/>
        </authorList>
    </citation>
    <scope>NUCLEOTIDE SEQUENCE</scope>
    <source>
        <strain evidence="3">HK4-1</strain>
    </source>
</reference>
<dbReference type="InterPro" id="IPR010895">
    <property type="entry name" value="CHRD"/>
</dbReference>
<feature type="signal peptide" evidence="1">
    <location>
        <begin position="1"/>
        <end position="27"/>
    </location>
</feature>
<dbReference type="Proteomes" id="UP001165583">
    <property type="component" value="Unassembled WGS sequence"/>
</dbReference>
<dbReference type="RefSeq" id="WP_260047182.1">
    <property type="nucleotide sequence ID" value="NZ_JANZXA010000012.1"/>
</dbReference>
<organism evidence="3 4">
    <name type="scientific">Novosphingobium mangrovi</name>
    <name type="common">ex Huang et al. 2023</name>
    <dbReference type="NCBI Taxonomy" id="2976432"/>
    <lineage>
        <taxon>Bacteria</taxon>
        <taxon>Pseudomonadati</taxon>
        <taxon>Pseudomonadota</taxon>
        <taxon>Alphaproteobacteria</taxon>
        <taxon>Sphingomonadales</taxon>
        <taxon>Sphingomonadaceae</taxon>
        <taxon>Novosphingobium</taxon>
    </lineage>
</organism>
<feature type="chain" id="PRO_5047450955" evidence="1">
    <location>
        <begin position="28"/>
        <end position="148"/>
    </location>
</feature>
<accession>A0ABT2I8K2</accession>
<keyword evidence="4" id="KW-1185">Reference proteome</keyword>
<evidence type="ECO:0000259" key="2">
    <source>
        <dbReference type="SMART" id="SM00754"/>
    </source>
</evidence>
<dbReference type="SMART" id="SM00754">
    <property type="entry name" value="CHRD"/>
    <property type="match status" value="1"/>
</dbReference>
<dbReference type="EMBL" id="JANZXA010000012">
    <property type="protein sequence ID" value="MCT2401160.1"/>
    <property type="molecule type" value="Genomic_DNA"/>
</dbReference>
<sequence length="148" mass="15319">MRRFTSRLAAVVVLAGSWALPVSGAHAGEAARTYHATLTGAQEVKPGDPDGSASADVTVSADRGTLCYDVHDIQGLDPVVGAHIHRGAVGEDGPPTIPLTASPEGGFKGCVAAPDWLDEGMKSDFTGYYINLHTHEFPAGAIRGQLGL</sequence>
<evidence type="ECO:0000313" key="4">
    <source>
        <dbReference type="Proteomes" id="UP001165583"/>
    </source>
</evidence>
<comment type="caution">
    <text evidence="3">The sequence shown here is derived from an EMBL/GenBank/DDBJ whole genome shotgun (WGS) entry which is preliminary data.</text>
</comment>
<protein>
    <submittedName>
        <fullName evidence="3">CHRD domain-containing protein</fullName>
    </submittedName>
</protein>
<evidence type="ECO:0000313" key="3">
    <source>
        <dbReference type="EMBL" id="MCT2401160.1"/>
    </source>
</evidence>
<gene>
    <name evidence="3" type="ORF">NZK81_16550</name>
</gene>
<dbReference type="Pfam" id="PF07452">
    <property type="entry name" value="CHRD"/>
    <property type="match status" value="1"/>
</dbReference>
<feature type="domain" description="CHRD" evidence="2">
    <location>
        <begin position="32"/>
        <end position="148"/>
    </location>
</feature>
<evidence type="ECO:0000256" key="1">
    <source>
        <dbReference type="SAM" id="SignalP"/>
    </source>
</evidence>
<proteinExistence type="predicted"/>
<name>A0ABT2I8K2_9SPHN</name>